<protein>
    <submittedName>
        <fullName evidence="2">Uncharacterized protein</fullName>
    </submittedName>
</protein>
<reference evidence="2" key="1">
    <citation type="submission" date="2023-03" db="EMBL/GenBank/DDBJ databases">
        <title>Massive genome expansion in bonnet fungi (Mycena s.s.) driven by repeated elements and novel gene families across ecological guilds.</title>
        <authorList>
            <consortium name="Lawrence Berkeley National Laboratory"/>
            <person name="Harder C.B."/>
            <person name="Miyauchi S."/>
            <person name="Viragh M."/>
            <person name="Kuo A."/>
            <person name="Thoen E."/>
            <person name="Andreopoulos B."/>
            <person name="Lu D."/>
            <person name="Skrede I."/>
            <person name="Drula E."/>
            <person name="Henrissat B."/>
            <person name="Morin E."/>
            <person name="Kohler A."/>
            <person name="Barry K."/>
            <person name="LaButti K."/>
            <person name="Morin E."/>
            <person name="Salamov A."/>
            <person name="Lipzen A."/>
            <person name="Mereny Z."/>
            <person name="Hegedus B."/>
            <person name="Baldrian P."/>
            <person name="Stursova M."/>
            <person name="Weitz H."/>
            <person name="Taylor A."/>
            <person name="Grigoriev I.V."/>
            <person name="Nagy L.G."/>
            <person name="Martin F."/>
            <person name="Kauserud H."/>
        </authorList>
    </citation>
    <scope>NUCLEOTIDE SEQUENCE</scope>
    <source>
        <strain evidence="2">CBHHK067</strain>
    </source>
</reference>
<dbReference type="Proteomes" id="UP001221757">
    <property type="component" value="Unassembled WGS sequence"/>
</dbReference>
<dbReference type="AlphaFoldDB" id="A0AAD7DF14"/>
<feature type="region of interest" description="Disordered" evidence="1">
    <location>
        <begin position="303"/>
        <end position="358"/>
    </location>
</feature>
<name>A0AAD7DF14_MYCRO</name>
<feature type="compositionally biased region" description="Low complexity" evidence="1">
    <location>
        <begin position="340"/>
        <end position="358"/>
    </location>
</feature>
<comment type="caution">
    <text evidence="2">The sequence shown here is derived from an EMBL/GenBank/DDBJ whole genome shotgun (WGS) entry which is preliminary data.</text>
</comment>
<feature type="compositionally biased region" description="Polar residues" evidence="1">
    <location>
        <begin position="325"/>
        <end position="336"/>
    </location>
</feature>
<evidence type="ECO:0000313" key="3">
    <source>
        <dbReference type="Proteomes" id="UP001221757"/>
    </source>
</evidence>
<feature type="region of interest" description="Disordered" evidence="1">
    <location>
        <begin position="198"/>
        <end position="231"/>
    </location>
</feature>
<gene>
    <name evidence="2" type="ORF">B0H17DRAFT_1134783</name>
</gene>
<organism evidence="2 3">
    <name type="scientific">Mycena rosella</name>
    <name type="common">Pink bonnet</name>
    <name type="synonym">Agaricus rosellus</name>
    <dbReference type="NCBI Taxonomy" id="1033263"/>
    <lineage>
        <taxon>Eukaryota</taxon>
        <taxon>Fungi</taxon>
        <taxon>Dikarya</taxon>
        <taxon>Basidiomycota</taxon>
        <taxon>Agaricomycotina</taxon>
        <taxon>Agaricomycetes</taxon>
        <taxon>Agaricomycetidae</taxon>
        <taxon>Agaricales</taxon>
        <taxon>Marasmiineae</taxon>
        <taxon>Mycenaceae</taxon>
        <taxon>Mycena</taxon>
    </lineage>
</organism>
<keyword evidence="3" id="KW-1185">Reference proteome</keyword>
<evidence type="ECO:0000313" key="2">
    <source>
        <dbReference type="EMBL" id="KAJ7689854.1"/>
    </source>
</evidence>
<feature type="compositionally biased region" description="Polar residues" evidence="1">
    <location>
        <begin position="304"/>
        <end position="313"/>
    </location>
</feature>
<sequence>MSSFNILGFFQLKGGRRISTQKPESTFLTWHAHYNSDIWCTTANSRVPAEIRLYTSSTTPLLPDGTVAFAMCAAPSSANHCFFLDVPNLIVMPGDPTSSTYDDHLPNENTAFTYGVGRISGGPQILDDGHSSRVVTVAVSDFVRGETRTSTIQTPVPATNSMVQFYGACRDITSDGVLRIKLECIALNIGSTAQATSASQATTSSALVTPAKHRKFDPPPSDTPAVDITPVSAVPTPPATACPSDVSARIGSSTHIPDNPFHLGPMHYNQLFQAYGQPYMQQPPALFPGQSAVDFFTRPYGFSSPPQTASTGKTHAKSKAAPLSQPESQASKSTTAPVALTSRTPLTRPTTRRTPANQ</sequence>
<accession>A0AAD7DF14</accession>
<dbReference type="EMBL" id="JARKIE010000069">
    <property type="protein sequence ID" value="KAJ7689854.1"/>
    <property type="molecule type" value="Genomic_DNA"/>
</dbReference>
<proteinExistence type="predicted"/>
<evidence type="ECO:0000256" key="1">
    <source>
        <dbReference type="SAM" id="MobiDB-lite"/>
    </source>
</evidence>